<evidence type="ECO:0000259" key="1">
    <source>
        <dbReference type="Pfam" id="PF03407"/>
    </source>
</evidence>
<sequence length="162" mass="18655">LQLFLNQMIESLCDNFSFPIYDRLMPQWICGSTFFARAGPVTVDFFKKVAHMMTRRQSPDSSIMTYLCGAKYYKCSTLPRWLYRTGFDHSLMENVFMHTGRLVMFYGINLFASVYHPWILGSLTIRVSFGNQSVAVDKVQLVGKLMGPESTNGRYRTMVLMA</sequence>
<evidence type="ECO:0000313" key="2">
    <source>
        <dbReference type="WBParaSite" id="HPLM_0000401001-mRNA-1"/>
    </source>
</evidence>
<dbReference type="WBParaSite" id="HPLM_0000401001-mRNA-1">
    <property type="protein sequence ID" value="HPLM_0000401001-mRNA-1"/>
    <property type="gene ID" value="HPLM_0000401001"/>
</dbReference>
<proteinExistence type="predicted"/>
<organism evidence="2">
    <name type="scientific">Haemonchus placei</name>
    <name type="common">Barber's pole worm</name>
    <dbReference type="NCBI Taxonomy" id="6290"/>
    <lineage>
        <taxon>Eukaryota</taxon>
        <taxon>Metazoa</taxon>
        <taxon>Ecdysozoa</taxon>
        <taxon>Nematoda</taxon>
        <taxon>Chromadorea</taxon>
        <taxon>Rhabditida</taxon>
        <taxon>Rhabditina</taxon>
        <taxon>Rhabditomorpha</taxon>
        <taxon>Strongyloidea</taxon>
        <taxon>Trichostrongylidae</taxon>
        <taxon>Haemonchus</taxon>
    </lineage>
</organism>
<reference evidence="2" key="1">
    <citation type="submission" date="2017-02" db="UniProtKB">
        <authorList>
            <consortium name="WormBaseParasite"/>
        </authorList>
    </citation>
    <scope>IDENTIFICATION</scope>
</reference>
<dbReference type="AlphaFoldDB" id="A0A0N4W2P3"/>
<name>A0A0N4W2P3_HAEPC</name>
<feature type="domain" description="Nucleotide-diphospho-sugar transferase" evidence="1">
    <location>
        <begin position="13"/>
        <end position="89"/>
    </location>
</feature>
<dbReference type="InterPro" id="IPR005069">
    <property type="entry name" value="Nucl-diP-sugar_transferase"/>
</dbReference>
<dbReference type="Pfam" id="PF03407">
    <property type="entry name" value="Nucleotid_trans"/>
    <property type="match status" value="1"/>
</dbReference>
<protein>
    <submittedName>
        <fullName evidence="2">Nucleotid_trans domain-containing protein</fullName>
    </submittedName>
</protein>
<accession>A0A0N4W2P3</accession>